<dbReference type="NCBIfam" id="NF037995">
    <property type="entry name" value="TRAP_S1"/>
    <property type="match status" value="1"/>
</dbReference>
<dbReference type="Pfam" id="PF03480">
    <property type="entry name" value="DctP"/>
    <property type="match status" value="1"/>
</dbReference>
<dbReference type="Proteomes" id="UP000192872">
    <property type="component" value="Unassembled WGS sequence"/>
</dbReference>
<comment type="caution">
    <text evidence="4">The sequence shown here is derived from an EMBL/GenBank/DDBJ whole genome shotgun (WGS) entry which is preliminary data.</text>
</comment>
<dbReference type="GO" id="GO:0055085">
    <property type="term" value="P:transmembrane transport"/>
    <property type="evidence" value="ECO:0007669"/>
    <property type="project" value="InterPro"/>
</dbReference>
<name>A0A1W9I101_9HYPH</name>
<evidence type="ECO:0000313" key="4">
    <source>
        <dbReference type="EMBL" id="OQW53290.1"/>
    </source>
</evidence>
<gene>
    <name evidence="4" type="ORF">A4S15_05490</name>
</gene>
<evidence type="ECO:0000256" key="2">
    <source>
        <dbReference type="ARBA" id="ARBA00022448"/>
    </source>
</evidence>
<dbReference type="NCBIfam" id="TIGR00787">
    <property type="entry name" value="dctP"/>
    <property type="match status" value="1"/>
</dbReference>
<keyword evidence="3" id="KW-0732">Signal</keyword>
<dbReference type="RefSeq" id="WP_376800937.1">
    <property type="nucleotide sequence ID" value="NZ_DBNB01000038.1"/>
</dbReference>
<proteinExistence type="inferred from homology"/>
<dbReference type="InterPro" id="IPR006311">
    <property type="entry name" value="TAT_signal"/>
</dbReference>
<dbReference type="PROSITE" id="PS51318">
    <property type="entry name" value="TAT"/>
    <property type="match status" value="1"/>
</dbReference>
<dbReference type="GO" id="GO:0015740">
    <property type="term" value="P:C4-dicarboxylate transport"/>
    <property type="evidence" value="ECO:0007669"/>
    <property type="project" value="TreeGrafter"/>
</dbReference>
<protein>
    <submittedName>
        <fullName evidence="4">C4-dicarboxylate ABC transporter</fullName>
    </submittedName>
</protein>
<sequence>MGSISRRQFGLGVSTAALAAAYGVPGRAQAPLVMKFSHVAADDTPKGKGAIKFRELAEKYTGGKVKVETYPNSQLFKDKEEIEALQLGAVQFLAPSTAKFAPLGAKEFEALDLPFAFKDEAQFQTLIKGELGQYLLSKLEPRGVKGLAFWDNGFHMVSANVPLLKPSDFQGLKFRISGSKIADLYFRRMGAIPQILAFSEVYQALQTGVVDGCENTPSNYYTQKFHEVQKHITNGKHGHLQYAVIVNAKIWAGLPADIRVPLEKAMDEASVYANSIALEENSDALKAIIASGRTTIHNLTEAQRGEWYKAMAPVWQQAESRVGKEAIDVMRKVTGQTA</sequence>
<dbReference type="Gene3D" id="3.40.190.170">
    <property type="entry name" value="Bacterial extracellular solute-binding protein, family 7"/>
    <property type="match status" value="1"/>
</dbReference>
<dbReference type="PIRSF" id="PIRSF006470">
    <property type="entry name" value="DctB"/>
    <property type="match status" value="1"/>
</dbReference>
<organism evidence="4 5">
    <name type="scientific">Candidatus Raskinella chloraquaticus</name>
    <dbReference type="NCBI Taxonomy" id="1951219"/>
    <lineage>
        <taxon>Bacteria</taxon>
        <taxon>Pseudomonadati</taxon>
        <taxon>Pseudomonadota</taxon>
        <taxon>Alphaproteobacteria</taxon>
        <taxon>Hyphomicrobiales</taxon>
        <taxon>Phreatobacteraceae</taxon>
        <taxon>Candidatus Raskinella</taxon>
    </lineage>
</organism>
<reference evidence="4 5" key="1">
    <citation type="journal article" date="2017" name="Water Res.">
        <title>Comammox in drinking water systems.</title>
        <authorList>
            <person name="Wang Y."/>
            <person name="Ma L."/>
            <person name="Mao Y."/>
            <person name="Jiang X."/>
            <person name="Xia Y."/>
            <person name="Yu K."/>
            <person name="Li B."/>
            <person name="Zhang T."/>
        </authorList>
    </citation>
    <scope>NUCLEOTIDE SEQUENCE [LARGE SCALE GENOMIC DNA]</scope>
    <source>
        <strain evidence="4">SG_bin8</strain>
    </source>
</reference>
<dbReference type="InterPro" id="IPR038404">
    <property type="entry name" value="TRAP_DctP_sf"/>
</dbReference>
<dbReference type="GO" id="GO:0030288">
    <property type="term" value="C:outer membrane-bounded periplasmic space"/>
    <property type="evidence" value="ECO:0007669"/>
    <property type="project" value="InterPro"/>
</dbReference>
<dbReference type="InterPro" id="IPR004682">
    <property type="entry name" value="TRAP_DctP"/>
</dbReference>
<keyword evidence="2" id="KW-0813">Transport</keyword>
<dbReference type="PANTHER" id="PTHR33376">
    <property type="match status" value="1"/>
</dbReference>
<comment type="similarity">
    <text evidence="1">Belongs to the bacterial solute-binding protein 7 family.</text>
</comment>
<dbReference type="InterPro" id="IPR018389">
    <property type="entry name" value="DctP_fam"/>
</dbReference>
<dbReference type="AlphaFoldDB" id="A0A1W9I101"/>
<dbReference type="PANTHER" id="PTHR33376:SF7">
    <property type="entry name" value="C4-DICARBOXYLATE-BINDING PROTEIN DCTB"/>
    <property type="match status" value="1"/>
</dbReference>
<accession>A0A1W9I101</accession>
<dbReference type="EMBL" id="LWDL01000010">
    <property type="protein sequence ID" value="OQW53290.1"/>
    <property type="molecule type" value="Genomic_DNA"/>
</dbReference>
<evidence type="ECO:0000256" key="3">
    <source>
        <dbReference type="ARBA" id="ARBA00022729"/>
    </source>
</evidence>
<dbReference type="STRING" id="1827387.A4S15_05490"/>
<evidence type="ECO:0000256" key="1">
    <source>
        <dbReference type="ARBA" id="ARBA00009023"/>
    </source>
</evidence>
<evidence type="ECO:0000313" key="5">
    <source>
        <dbReference type="Proteomes" id="UP000192872"/>
    </source>
</evidence>